<dbReference type="AlphaFoldDB" id="A0A2P8DQQ8"/>
<evidence type="ECO:0000256" key="3">
    <source>
        <dbReference type="PIRSR" id="PIRSR605502-1"/>
    </source>
</evidence>
<feature type="binding site" evidence="3">
    <location>
        <position position="284"/>
    </location>
    <ligand>
        <name>Mg(2+)</name>
        <dbReference type="ChEBI" id="CHEBI:18420"/>
        <label>1</label>
    </ligand>
</feature>
<dbReference type="InterPro" id="IPR036705">
    <property type="entry name" value="Ribosyl_crysJ1_sf"/>
</dbReference>
<evidence type="ECO:0000256" key="1">
    <source>
        <dbReference type="ARBA" id="ARBA00010702"/>
    </source>
</evidence>
<feature type="binding site" evidence="3">
    <location>
        <position position="64"/>
    </location>
    <ligand>
        <name>Mg(2+)</name>
        <dbReference type="ChEBI" id="CHEBI:18420"/>
        <label>1</label>
    </ligand>
</feature>
<organism evidence="4 5">
    <name type="scientific">Murinocardiopsis flavida</name>
    <dbReference type="NCBI Taxonomy" id="645275"/>
    <lineage>
        <taxon>Bacteria</taxon>
        <taxon>Bacillati</taxon>
        <taxon>Actinomycetota</taxon>
        <taxon>Actinomycetes</taxon>
        <taxon>Streptosporangiales</taxon>
        <taxon>Nocardiopsidaceae</taxon>
        <taxon>Murinocardiopsis</taxon>
    </lineage>
</organism>
<name>A0A2P8DQQ8_9ACTN</name>
<sequence>MTSADTRDRALGALYGLAVGDALGMPTQSFGRADIARRFGPIEGFEDGPADQPIAPGLPAGTITDDTEQAVLVAELLIEGCGRIDAHRFAERLTAWERGMAAKGSADLLGPSTKRAIDAIAAGTPPEEAGRSGTTNGAAMRVAPVGVATPCEPIDGLIARVRDAGLVTHNTTLGTASAAAVAAAVSTGVAGGGPAAALDAAERAAEAGARYGHPVADDDIAARIRHARADVAGRSEADALDHVHAAIGTGVASQESVVAAFALAELRADDPWAAVRLAAGIGGDTDTIAAIVGAVLGACHGTAAFPADAVATVRRVNDLDLRPLADALLALRDALPDAGGAP</sequence>
<dbReference type="Proteomes" id="UP000240542">
    <property type="component" value="Unassembled WGS sequence"/>
</dbReference>
<evidence type="ECO:0000256" key="2">
    <source>
        <dbReference type="ARBA" id="ARBA00022801"/>
    </source>
</evidence>
<dbReference type="InterPro" id="IPR005502">
    <property type="entry name" value="Ribosyl_crysJ1"/>
</dbReference>
<reference evidence="4 5" key="1">
    <citation type="submission" date="2018-03" db="EMBL/GenBank/DDBJ databases">
        <title>Genomic Encyclopedia of Archaeal and Bacterial Type Strains, Phase II (KMG-II): from individual species to whole genera.</title>
        <authorList>
            <person name="Goeker M."/>
        </authorList>
    </citation>
    <scope>NUCLEOTIDE SEQUENCE [LARGE SCALE GENOMIC DNA]</scope>
    <source>
        <strain evidence="4 5">DSM 45312</strain>
    </source>
</reference>
<keyword evidence="3" id="KW-0479">Metal-binding</keyword>
<dbReference type="PANTHER" id="PTHR16222:SF24">
    <property type="entry name" value="ADP-RIBOSYLHYDROLASE ARH3"/>
    <property type="match status" value="1"/>
</dbReference>
<dbReference type="RefSeq" id="WP_245928607.1">
    <property type="nucleotide sequence ID" value="NZ_PYGA01000003.1"/>
</dbReference>
<comment type="similarity">
    <text evidence="1">Belongs to the ADP-ribosylglycohydrolase family.</text>
</comment>
<dbReference type="Gene3D" id="1.10.4080.10">
    <property type="entry name" value="ADP-ribosylation/Crystallin J1"/>
    <property type="match status" value="1"/>
</dbReference>
<feature type="binding site" evidence="3">
    <location>
        <position position="65"/>
    </location>
    <ligand>
        <name>Mg(2+)</name>
        <dbReference type="ChEBI" id="CHEBI:18420"/>
        <label>1</label>
    </ligand>
</feature>
<dbReference type="SUPFAM" id="SSF101478">
    <property type="entry name" value="ADP-ribosylglycohydrolase"/>
    <property type="match status" value="1"/>
</dbReference>
<gene>
    <name evidence="4" type="ORF">CLV63_103280</name>
</gene>
<keyword evidence="2 4" id="KW-0378">Hydrolase</keyword>
<dbReference type="GO" id="GO:0016787">
    <property type="term" value="F:hydrolase activity"/>
    <property type="evidence" value="ECO:0007669"/>
    <property type="project" value="UniProtKB-KW"/>
</dbReference>
<dbReference type="Pfam" id="PF03747">
    <property type="entry name" value="ADP_ribosyl_GH"/>
    <property type="match status" value="1"/>
</dbReference>
<proteinExistence type="inferred from homology"/>
<feature type="binding site" evidence="3">
    <location>
        <position position="287"/>
    </location>
    <ligand>
        <name>Mg(2+)</name>
        <dbReference type="ChEBI" id="CHEBI:18420"/>
        <label>1</label>
    </ligand>
</feature>
<dbReference type="GO" id="GO:0046872">
    <property type="term" value="F:metal ion binding"/>
    <property type="evidence" value="ECO:0007669"/>
    <property type="project" value="UniProtKB-KW"/>
</dbReference>
<comment type="cofactor">
    <cofactor evidence="3">
        <name>Mg(2+)</name>
        <dbReference type="ChEBI" id="CHEBI:18420"/>
    </cofactor>
    <text evidence="3">Binds 2 magnesium ions per subunit.</text>
</comment>
<dbReference type="EMBL" id="PYGA01000003">
    <property type="protein sequence ID" value="PSK99555.1"/>
    <property type="molecule type" value="Genomic_DNA"/>
</dbReference>
<feature type="binding site" evidence="3">
    <location>
        <position position="66"/>
    </location>
    <ligand>
        <name>Mg(2+)</name>
        <dbReference type="ChEBI" id="CHEBI:18420"/>
        <label>1</label>
    </ligand>
</feature>
<comment type="caution">
    <text evidence="4">The sequence shown here is derived from an EMBL/GenBank/DDBJ whole genome shotgun (WGS) entry which is preliminary data.</text>
</comment>
<dbReference type="InterPro" id="IPR050792">
    <property type="entry name" value="ADP-ribosylglycohydrolase"/>
</dbReference>
<accession>A0A2P8DQQ8</accession>
<protein>
    <submittedName>
        <fullName evidence="4">ADP-ribosylglycohydrolase</fullName>
    </submittedName>
</protein>
<evidence type="ECO:0000313" key="5">
    <source>
        <dbReference type="Proteomes" id="UP000240542"/>
    </source>
</evidence>
<keyword evidence="3" id="KW-0460">Magnesium</keyword>
<feature type="binding site" evidence="3">
    <location>
        <position position="286"/>
    </location>
    <ligand>
        <name>Mg(2+)</name>
        <dbReference type="ChEBI" id="CHEBI:18420"/>
        <label>1</label>
    </ligand>
</feature>
<evidence type="ECO:0000313" key="4">
    <source>
        <dbReference type="EMBL" id="PSK99555.1"/>
    </source>
</evidence>
<keyword evidence="5" id="KW-1185">Reference proteome</keyword>
<dbReference type="PANTHER" id="PTHR16222">
    <property type="entry name" value="ADP-RIBOSYLGLYCOHYDROLASE"/>
    <property type="match status" value="1"/>
</dbReference>